<dbReference type="SUPFAM" id="SSF52540">
    <property type="entry name" value="P-loop containing nucleoside triphosphate hydrolases"/>
    <property type="match status" value="1"/>
</dbReference>
<dbReference type="Pfam" id="PF13521">
    <property type="entry name" value="AAA_28"/>
    <property type="match status" value="1"/>
</dbReference>
<dbReference type="Proteomes" id="UP001215151">
    <property type="component" value="Unassembled WGS sequence"/>
</dbReference>
<dbReference type="AlphaFoldDB" id="A0AAD7TSB7"/>
<name>A0AAD7TSB7_9APHY</name>
<evidence type="ECO:0000313" key="2">
    <source>
        <dbReference type="EMBL" id="KAJ8473808.1"/>
    </source>
</evidence>
<accession>A0AAD7TSB7</accession>
<dbReference type="Gene3D" id="3.40.50.300">
    <property type="entry name" value="P-loop containing nucleotide triphosphate hydrolases"/>
    <property type="match status" value="1"/>
</dbReference>
<evidence type="ECO:0000259" key="1">
    <source>
        <dbReference type="Pfam" id="PF13521"/>
    </source>
</evidence>
<organism evidence="2 3">
    <name type="scientific">Trametes cubensis</name>
    <dbReference type="NCBI Taxonomy" id="1111947"/>
    <lineage>
        <taxon>Eukaryota</taxon>
        <taxon>Fungi</taxon>
        <taxon>Dikarya</taxon>
        <taxon>Basidiomycota</taxon>
        <taxon>Agaricomycotina</taxon>
        <taxon>Agaricomycetes</taxon>
        <taxon>Polyporales</taxon>
        <taxon>Polyporaceae</taxon>
        <taxon>Trametes</taxon>
    </lineage>
</organism>
<comment type="caution">
    <text evidence="2">The sequence shown here is derived from an EMBL/GenBank/DDBJ whole genome shotgun (WGS) entry which is preliminary data.</text>
</comment>
<dbReference type="InterPro" id="IPR038727">
    <property type="entry name" value="NadR/Ttd14_AAA_dom"/>
</dbReference>
<sequence>MNIGSSPAAEYRYGAIFVLGPSSSGKTTLCDALSKELDIRPPQYIKEVARNVMKTHGFTRDDTDTYEMQYAIMAAQLEAEERAAAALQTMVVDGPRLILSDRSAIDPIVYASTAEAPGALDRRHRLMGDAALQRMLPSYRGSLFVVLEPVTEWLEDDGVRSLEDPERYNRVLFATLRELGIPYVKLGAEMKNIRARVDLVLSHLLGVAVLSSRARADTPARGLIPTTNLPSQDTVAQ</sequence>
<feature type="domain" description="NadR/Ttd14 AAA" evidence="1">
    <location>
        <begin position="16"/>
        <end position="186"/>
    </location>
</feature>
<dbReference type="EMBL" id="JAPEVG010000209">
    <property type="protein sequence ID" value="KAJ8473808.1"/>
    <property type="molecule type" value="Genomic_DNA"/>
</dbReference>
<reference evidence="2" key="1">
    <citation type="submission" date="2022-11" db="EMBL/GenBank/DDBJ databases">
        <title>Genome Sequence of Cubamyces cubensis.</title>
        <authorList>
            <person name="Buettner E."/>
        </authorList>
    </citation>
    <scope>NUCLEOTIDE SEQUENCE</scope>
    <source>
        <strain evidence="2">MPL-01</strain>
    </source>
</reference>
<keyword evidence="3" id="KW-1185">Reference proteome</keyword>
<dbReference type="InterPro" id="IPR027417">
    <property type="entry name" value="P-loop_NTPase"/>
</dbReference>
<protein>
    <recommendedName>
        <fullName evidence="1">NadR/Ttd14 AAA domain-containing protein</fullName>
    </recommendedName>
</protein>
<evidence type="ECO:0000313" key="3">
    <source>
        <dbReference type="Proteomes" id="UP001215151"/>
    </source>
</evidence>
<gene>
    <name evidence="2" type="ORF">ONZ51_g7625</name>
</gene>
<proteinExistence type="predicted"/>